<dbReference type="Gene3D" id="3.10.180.10">
    <property type="entry name" value="2,3-Dihydroxybiphenyl 1,2-Dioxygenase, domain 1"/>
    <property type="match status" value="1"/>
</dbReference>
<evidence type="ECO:0000313" key="2">
    <source>
        <dbReference type="EMBL" id="MFD1038338.1"/>
    </source>
</evidence>
<comment type="caution">
    <text evidence="2">The sequence shown here is derived from an EMBL/GenBank/DDBJ whole genome shotgun (WGS) entry which is preliminary data.</text>
</comment>
<gene>
    <name evidence="2" type="ORF">ACFQ3N_07930</name>
</gene>
<protein>
    <submittedName>
        <fullName evidence="2">VOC family protein</fullName>
    </submittedName>
</protein>
<evidence type="ECO:0000313" key="3">
    <source>
        <dbReference type="Proteomes" id="UP001597040"/>
    </source>
</evidence>
<dbReference type="PANTHER" id="PTHR40265:SF1">
    <property type="entry name" value="GLYOXALASE-LIKE DOMAIN-CONTAINING PROTEIN"/>
    <property type="match status" value="1"/>
</dbReference>
<dbReference type="Proteomes" id="UP001597040">
    <property type="component" value="Unassembled WGS sequence"/>
</dbReference>
<feature type="domain" description="Glyoxalase-like" evidence="1">
    <location>
        <begin position="4"/>
        <end position="178"/>
    </location>
</feature>
<name>A0ABW3LKI5_9BACI</name>
<keyword evidence="3" id="KW-1185">Reference proteome</keyword>
<proteinExistence type="predicted"/>
<dbReference type="PANTHER" id="PTHR40265">
    <property type="entry name" value="BLL2707 PROTEIN"/>
    <property type="match status" value="1"/>
</dbReference>
<dbReference type="EMBL" id="JBHTKJ010000016">
    <property type="protein sequence ID" value="MFD1038338.1"/>
    <property type="molecule type" value="Genomic_DNA"/>
</dbReference>
<accession>A0ABW3LKI5</accession>
<reference evidence="3" key="1">
    <citation type="journal article" date="2019" name="Int. J. Syst. Evol. Microbiol.">
        <title>The Global Catalogue of Microorganisms (GCM) 10K type strain sequencing project: providing services to taxonomists for standard genome sequencing and annotation.</title>
        <authorList>
            <consortium name="The Broad Institute Genomics Platform"/>
            <consortium name="The Broad Institute Genome Sequencing Center for Infectious Disease"/>
            <person name="Wu L."/>
            <person name="Ma J."/>
        </authorList>
    </citation>
    <scope>NUCLEOTIDE SEQUENCE [LARGE SCALE GENOMIC DNA]</scope>
    <source>
        <strain evidence="3">CCUG 56754</strain>
    </source>
</reference>
<dbReference type="SUPFAM" id="SSF54593">
    <property type="entry name" value="Glyoxalase/Bleomycin resistance protein/Dihydroxybiphenyl dioxygenase"/>
    <property type="match status" value="1"/>
</dbReference>
<sequence>MLAIDHIVIATKDPAHAAQNFEQNYNVNTIQGGKHEKWGTYNYLAYFSNDSYIEWIGIFDKNIASASDNPLIQQLVSALSTDVEGPIQYALRTTKMDDYMVHLHASNINYIGPIPGSRKKPDGSTLEWRMLFPSVNNNMILPFLIEWGSIKNVPQDERLINSQHLRSVNFGVEEKEIFKHIYMIDTERDSIQLENGLLILEKSNDLHFVLA</sequence>
<dbReference type="InterPro" id="IPR025870">
    <property type="entry name" value="Glyoxalase-like_dom"/>
</dbReference>
<evidence type="ECO:0000259" key="1">
    <source>
        <dbReference type="Pfam" id="PF13468"/>
    </source>
</evidence>
<dbReference type="Pfam" id="PF13468">
    <property type="entry name" value="Glyoxalase_3"/>
    <property type="match status" value="1"/>
</dbReference>
<organism evidence="2 3">
    <name type="scientific">Virgibacillus byunsanensis</name>
    <dbReference type="NCBI Taxonomy" id="570945"/>
    <lineage>
        <taxon>Bacteria</taxon>
        <taxon>Bacillati</taxon>
        <taxon>Bacillota</taxon>
        <taxon>Bacilli</taxon>
        <taxon>Bacillales</taxon>
        <taxon>Bacillaceae</taxon>
        <taxon>Virgibacillus</taxon>
    </lineage>
</organism>
<dbReference type="RefSeq" id="WP_390361205.1">
    <property type="nucleotide sequence ID" value="NZ_JBHTKJ010000016.1"/>
</dbReference>
<dbReference type="InterPro" id="IPR029068">
    <property type="entry name" value="Glyas_Bleomycin-R_OHBP_Dase"/>
</dbReference>